<sequence length="62" mass="7370">MNVNEEYQYMEAKEILQAIEEAETWDMVDVEVYEDLCDRVGLDYDAFDDPDELFEALAERIE</sequence>
<protein>
    <submittedName>
        <fullName evidence="1">Uncharacterized protein</fullName>
    </submittedName>
</protein>
<dbReference type="Proteomes" id="UP000326476">
    <property type="component" value="Unassembled WGS sequence"/>
</dbReference>
<proteinExistence type="predicted"/>
<keyword evidence="2" id="KW-1185">Reference proteome</keyword>
<name>A0A329PJK2_9LACT</name>
<evidence type="ECO:0000313" key="2">
    <source>
        <dbReference type="Proteomes" id="UP000326476"/>
    </source>
</evidence>
<dbReference type="AlphaFoldDB" id="A0A329PJK2"/>
<comment type="caution">
    <text evidence="1">The sequence shown here is derived from an EMBL/GenBank/DDBJ whole genome shotgun (WGS) entry which is preliminary data.</text>
</comment>
<dbReference type="EMBL" id="VYVN01000024">
    <property type="protein sequence ID" value="KAA9238605.1"/>
    <property type="molecule type" value="Genomic_DNA"/>
</dbReference>
<dbReference type="RefSeq" id="WP_111853299.1">
    <property type="nucleotide sequence ID" value="NZ_CP127382.2"/>
</dbReference>
<gene>
    <name evidence="1" type="ORF">F6I34_08150</name>
</gene>
<evidence type="ECO:0000313" key="1">
    <source>
        <dbReference type="EMBL" id="KAA9238605.1"/>
    </source>
</evidence>
<reference evidence="2" key="1">
    <citation type="submission" date="2019-09" db="EMBL/GenBank/DDBJ databases">
        <title>Draft genome sequence assemblies of isolates from the urinary tract.</title>
        <authorList>
            <person name="Mores C.R."/>
            <person name="Putonti C."/>
            <person name="Wolfe A.J."/>
        </authorList>
    </citation>
    <scope>NUCLEOTIDE SEQUENCE [LARGE SCALE GENOMIC DNA]</scope>
    <source>
        <strain evidence="2">UMB8614</strain>
    </source>
</reference>
<accession>A0A329PJK2</accession>
<organism evidence="1 2">
    <name type="scientific">Aerococcus tenax</name>
    <dbReference type="NCBI Taxonomy" id="3078812"/>
    <lineage>
        <taxon>Bacteria</taxon>
        <taxon>Bacillati</taxon>
        <taxon>Bacillota</taxon>
        <taxon>Bacilli</taxon>
        <taxon>Lactobacillales</taxon>
        <taxon>Aerococcaceae</taxon>
        <taxon>Aerococcus</taxon>
    </lineage>
</organism>